<name>A0ABQ9H564_9NEOP</name>
<keyword evidence="2" id="KW-1185">Reference proteome</keyword>
<organism evidence="1 2">
    <name type="scientific">Dryococelus australis</name>
    <dbReference type="NCBI Taxonomy" id="614101"/>
    <lineage>
        <taxon>Eukaryota</taxon>
        <taxon>Metazoa</taxon>
        <taxon>Ecdysozoa</taxon>
        <taxon>Arthropoda</taxon>
        <taxon>Hexapoda</taxon>
        <taxon>Insecta</taxon>
        <taxon>Pterygota</taxon>
        <taxon>Neoptera</taxon>
        <taxon>Polyneoptera</taxon>
        <taxon>Phasmatodea</taxon>
        <taxon>Verophasmatodea</taxon>
        <taxon>Anareolatae</taxon>
        <taxon>Phasmatidae</taxon>
        <taxon>Eurycanthinae</taxon>
        <taxon>Dryococelus</taxon>
    </lineage>
</organism>
<accession>A0ABQ9H564</accession>
<dbReference type="EMBL" id="JARBHB010000007">
    <property type="protein sequence ID" value="KAJ8879434.1"/>
    <property type="molecule type" value="Genomic_DNA"/>
</dbReference>
<dbReference type="PANTHER" id="PTHR45749">
    <property type="match status" value="1"/>
</dbReference>
<evidence type="ECO:0000313" key="2">
    <source>
        <dbReference type="Proteomes" id="UP001159363"/>
    </source>
</evidence>
<gene>
    <name evidence="1" type="ORF">PR048_020042</name>
</gene>
<reference evidence="1 2" key="1">
    <citation type="submission" date="2023-02" db="EMBL/GenBank/DDBJ databases">
        <title>LHISI_Scaffold_Assembly.</title>
        <authorList>
            <person name="Stuart O.P."/>
            <person name="Cleave R."/>
            <person name="Magrath M.J.L."/>
            <person name="Mikheyev A.S."/>
        </authorList>
    </citation>
    <scope>NUCLEOTIDE SEQUENCE [LARGE SCALE GENOMIC DNA]</scope>
    <source>
        <strain evidence="1">Daus_M_001</strain>
        <tissue evidence="1">Leg muscle</tissue>
    </source>
</reference>
<comment type="caution">
    <text evidence="1">The sequence shown here is derived from an EMBL/GenBank/DDBJ whole genome shotgun (WGS) entry which is preliminary data.</text>
</comment>
<evidence type="ECO:0000313" key="1">
    <source>
        <dbReference type="EMBL" id="KAJ8879434.1"/>
    </source>
</evidence>
<sequence length="378" mass="43434">MFAQANLKHANVYPLLSMAMEHIQSSGVSAVLFLFDSHQYIRTICSRGLEFTENVTSLPDAEAFSHIPSLALSASSASASSHSQTSFVSCDKLPGKSKGRTFQKSWTTSFSWVEWDYSSDKVLEKFRLHEKTETHKECLMKLASSSKQSVAIQLNKTLNEDMKNARSALMAIYTTLRFLCRQGLSIRGHEDLLELRREDVPDLKEWMEHSSYKWLSYDIKNEFIDILGKSVLHSVICEIKKRQYFAIMDFVGLYETPNTEGKTLFGVMKDILAHLDPNIENFLNLAVQDCLRHLPCMRNIMNLFKDLIKTVRESPKTVQLYKYIREDEKIGLRPLCPTRWTMRASSTQQVLINYEKLSEFFQTYSKEYYSNAASKCAG</sequence>
<dbReference type="Proteomes" id="UP001159363">
    <property type="component" value="Chromosome 6"/>
</dbReference>
<protein>
    <recommendedName>
        <fullName evidence="3">Exocyst subunit Exo70 family protein</fullName>
    </recommendedName>
</protein>
<dbReference type="PANTHER" id="PTHR45749:SF21">
    <property type="entry name" value="DUF4371 DOMAIN-CONTAINING PROTEIN"/>
    <property type="match status" value="1"/>
</dbReference>
<evidence type="ECO:0008006" key="3">
    <source>
        <dbReference type="Google" id="ProtNLM"/>
    </source>
</evidence>
<proteinExistence type="predicted"/>